<feature type="transmembrane region" description="Helical" evidence="7">
    <location>
        <begin position="99"/>
        <end position="122"/>
    </location>
</feature>
<name>A0ABS4UIM8_9ACTN</name>
<dbReference type="RefSeq" id="WP_209694291.1">
    <property type="nucleotide sequence ID" value="NZ_BAAAVU010000042.1"/>
</dbReference>
<comment type="caution">
    <text evidence="9">The sequence shown here is derived from an EMBL/GenBank/DDBJ whole genome shotgun (WGS) entry which is preliminary data.</text>
</comment>
<reference evidence="9 10" key="1">
    <citation type="submission" date="2021-03" db="EMBL/GenBank/DDBJ databases">
        <title>Sequencing the genomes of 1000 actinobacteria strains.</title>
        <authorList>
            <person name="Klenk H.-P."/>
        </authorList>
    </citation>
    <scope>NUCLEOTIDE SEQUENCE [LARGE SCALE GENOMIC DNA]</scope>
    <source>
        <strain evidence="9 10">DSM 18824</strain>
    </source>
</reference>
<dbReference type="EMBL" id="JAGINT010000001">
    <property type="protein sequence ID" value="MBP2351384.1"/>
    <property type="molecule type" value="Genomic_DNA"/>
</dbReference>
<keyword evidence="4 7" id="KW-0812">Transmembrane</keyword>
<feature type="domain" description="ABC transmembrane type-1" evidence="8">
    <location>
        <begin position="95"/>
        <end position="300"/>
    </location>
</feature>
<evidence type="ECO:0000256" key="1">
    <source>
        <dbReference type="ARBA" id="ARBA00004651"/>
    </source>
</evidence>
<dbReference type="InterPro" id="IPR045621">
    <property type="entry name" value="BPD_transp_1_N"/>
</dbReference>
<feature type="transmembrane region" description="Helical" evidence="7">
    <location>
        <begin position="235"/>
        <end position="257"/>
    </location>
</feature>
<evidence type="ECO:0000256" key="3">
    <source>
        <dbReference type="ARBA" id="ARBA00022475"/>
    </source>
</evidence>
<dbReference type="PROSITE" id="PS50928">
    <property type="entry name" value="ABC_TM1"/>
    <property type="match status" value="1"/>
</dbReference>
<dbReference type="Gene3D" id="1.10.3720.10">
    <property type="entry name" value="MetI-like"/>
    <property type="match status" value="1"/>
</dbReference>
<feature type="transmembrane region" description="Helical" evidence="7">
    <location>
        <begin position="134"/>
        <end position="161"/>
    </location>
</feature>
<dbReference type="PANTHER" id="PTHR43163">
    <property type="entry name" value="DIPEPTIDE TRANSPORT SYSTEM PERMEASE PROTEIN DPPB-RELATED"/>
    <property type="match status" value="1"/>
</dbReference>
<evidence type="ECO:0000256" key="6">
    <source>
        <dbReference type="ARBA" id="ARBA00023136"/>
    </source>
</evidence>
<dbReference type="InterPro" id="IPR035906">
    <property type="entry name" value="MetI-like_sf"/>
</dbReference>
<dbReference type="Pfam" id="PF19300">
    <property type="entry name" value="BPD_transp_1_N"/>
    <property type="match status" value="1"/>
</dbReference>
<feature type="transmembrane region" description="Helical" evidence="7">
    <location>
        <begin position="181"/>
        <end position="200"/>
    </location>
</feature>
<feature type="transmembrane region" description="Helical" evidence="7">
    <location>
        <begin position="12"/>
        <end position="30"/>
    </location>
</feature>
<dbReference type="InterPro" id="IPR000515">
    <property type="entry name" value="MetI-like"/>
</dbReference>
<comment type="subcellular location">
    <subcellularLocation>
        <location evidence="1 7">Cell membrane</location>
        <topology evidence="1 7">Multi-pass membrane protein</topology>
    </subcellularLocation>
</comment>
<evidence type="ECO:0000256" key="4">
    <source>
        <dbReference type="ARBA" id="ARBA00022692"/>
    </source>
</evidence>
<evidence type="ECO:0000259" key="8">
    <source>
        <dbReference type="PROSITE" id="PS50928"/>
    </source>
</evidence>
<dbReference type="SUPFAM" id="SSF161098">
    <property type="entry name" value="MetI-like"/>
    <property type="match status" value="1"/>
</dbReference>
<keyword evidence="6 7" id="KW-0472">Membrane</keyword>
<gene>
    <name evidence="9" type="ORF">JOF29_002467</name>
</gene>
<dbReference type="PANTHER" id="PTHR43163:SF6">
    <property type="entry name" value="DIPEPTIDE TRANSPORT SYSTEM PERMEASE PROTEIN DPPB-RELATED"/>
    <property type="match status" value="1"/>
</dbReference>
<evidence type="ECO:0000256" key="7">
    <source>
        <dbReference type="RuleBase" id="RU363032"/>
    </source>
</evidence>
<keyword evidence="3" id="KW-1003">Cell membrane</keyword>
<keyword evidence="5 7" id="KW-1133">Transmembrane helix</keyword>
<dbReference type="Pfam" id="PF00528">
    <property type="entry name" value="BPD_transp_1"/>
    <property type="match status" value="1"/>
</dbReference>
<proteinExistence type="inferred from homology"/>
<comment type="similarity">
    <text evidence="7">Belongs to the binding-protein-dependent transport system permease family.</text>
</comment>
<accession>A0ABS4UIM8</accession>
<evidence type="ECO:0000313" key="9">
    <source>
        <dbReference type="EMBL" id="MBP2351384.1"/>
    </source>
</evidence>
<keyword evidence="10" id="KW-1185">Reference proteome</keyword>
<dbReference type="Proteomes" id="UP000755585">
    <property type="component" value="Unassembled WGS sequence"/>
</dbReference>
<evidence type="ECO:0000256" key="5">
    <source>
        <dbReference type="ARBA" id="ARBA00022989"/>
    </source>
</evidence>
<evidence type="ECO:0000313" key="10">
    <source>
        <dbReference type="Proteomes" id="UP000755585"/>
    </source>
</evidence>
<organism evidence="9 10">
    <name type="scientific">Kribbella aluminosa</name>
    <dbReference type="NCBI Taxonomy" id="416017"/>
    <lineage>
        <taxon>Bacteria</taxon>
        <taxon>Bacillati</taxon>
        <taxon>Actinomycetota</taxon>
        <taxon>Actinomycetes</taxon>
        <taxon>Propionibacteriales</taxon>
        <taxon>Kribbellaceae</taxon>
        <taxon>Kribbella</taxon>
    </lineage>
</organism>
<protein>
    <submittedName>
        <fullName evidence="9">Peptide/nickel transport system permease protein</fullName>
    </submittedName>
</protein>
<evidence type="ECO:0000256" key="2">
    <source>
        <dbReference type="ARBA" id="ARBA00022448"/>
    </source>
</evidence>
<keyword evidence="2 7" id="KW-0813">Transport</keyword>
<dbReference type="CDD" id="cd06261">
    <property type="entry name" value="TM_PBP2"/>
    <property type="match status" value="1"/>
</dbReference>
<sequence length="315" mass="33673">MILRLIERTAVFLVSLAVSTVLVFAFMAILPGDPARVALGVNASDAAVAELRRQFGLDRPLPTQYFDWVGGLLHGDLGTSYVSKVAIGPQVFDRLQVTLWLVVAGMIVALIVAVPAGTMMAARHRQVSGLALSAVSQIGVAVPAFLAGILLIVVFAVKLGWLPANGWTPPAQDPGMFLKQLILPALSLGLVQGAVLTRYVRSAVLDVLREDYLRTARAKGLRPFHALWRHGLRNAAVPVVTVLGLQLATLLIGAVVVERVFVIPGLGSLLLDGVSNRDLLLVQDVVMVLVLAVLLVNFLVDILYVALDPRLRASA</sequence>
<feature type="transmembrane region" description="Helical" evidence="7">
    <location>
        <begin position="285"/>
        <end position="307"/>
    </location>
</feature>